<dbReference type="InterPro" id="IPR050227">
    <property type="entry name" value="Rab"/>
</dbReference>
<reference evidence="4 5" key="1">
    <citation type="journal article" date="2014" name="PLoS Genet.">
        <title>Analysis of the Phlebiopsis gigantea genome, transcriptome and secretome provides insight into its pioneer colonization strategies of wood.</title>
        <authorList>
            <person name="Hori C."/>
            <person name="Ishida T."/>
            <person name="Igarashi K."/>
            <person name="Samejima M."/>
            <person name="Suzuki H."/>
            <person name="Master E."/>
            <person name="Ferreira P."/>
            <person name="Ruiz-Duenas F.J."/>
            <person name="Held B."/>
            <person name="Canessa P."/>
            <person name="Larrondo L.F."/>
            <person name="Schmoll M."/>
            <person name="Druzhinina I.S."/>
            <person name="Kubicek C.P."/>
            <person name="Gaskell J.A."/>
            <person name="Kersten P."/>
            <person name="St John F."/>
            <person name="Glasner J."/>
            <person name="Sabat G."/>
            <person name="Splinter BonDurant S."/>
            <person name="Syed K."/>
            <person name="Yadav J."/>
            <person name="Mgbeahuruike A.C."/>
            <person name="Kovalchuk A."/>
            <person name="Asiegbu F.O."/>
            <person name="Lackner G."/>
            <person name="Hoffmeister D."/>
            <person name="Rencoret J."/>
            <person name="Gutierrez A."/>
            <person name="Sun H."/>
            <person name="Lindquist E."/>
            <person name="Barry K."/>
            <person name="Riley R."/>
            <person name="Grigoriev I.V."/>
            <person name="Henrissat B."/>
            <person name="Kues U."/>
            <person name="Berka R.M."/>
            <person name="Martinez A.T."/>
            <person name="Covert S.F."/>
            <person name="Blanchette R.A."/>
            <person name="Cullen D."/>
        </authorList>
    </citation>
    <scope>NUCLEOTIDE SEQUENCE [LARGE SCALE GENOMIC DNA]</scope>
    <source>
        <strain evidence="4 5">11061_1 CR5-6</strain>
    </source>
</reference>
<dbReference type="CDD" id="cd00154">
    <property type="entry name" value="Rab"/>
    <property type="match status" value="1"/>
</dbReference>
<dbReference type="PRINTS" id="PR00449">
    <property type="entry name" value="RASTRNSFRMNG"/>
</dbReference>
<dbReference type="InterPro" id="IPR001806">
    <property type="entry name" value="Small_GTPase"/>
</dbReference>
<proteinExistence type="predicted"/>
<dbReference type="SMART" id="SM00175">
    <property type="entry name" value="RAB"/>
    <property type="match status" value="1"/>
</dbReference>
<protein>
    <submittedName>
        <fullName evidence="4">Uncharacterized protein</fullName>
    </submittedName>
</protein>
<dbReference type="GO" id="GO:0005525">
    <property type="term" value="F:GTP binding"/>
    <property type="evidence" value="ECO:0007669"/>
    <property type="project" value="UniProtKB-KW"/>
</dbReference>
<dbReference type="SMART" id="SM00173">
    <property type="entry name" value="RAS"/>
    <property type="match status" value="1"/>
</dbReference>
<evidence type="ECO:0000256" key="1">
    <source>
        <dbReference type="ARBA" id="ARBA00022741"/>
    </source>
</evidence>
<dbReference type="EMBL" id="KN840713">
    <property type="protein sequence ID" value="KIP02012.1"/>
    <property type="molecule type" value="Genomic_DNA"/>
</dbReference>
<dbReference type="SUPFAM" id="SSF52540">
    <property type="entry name" value="P-loop containing nucleoside triphosphate hydrolases"/>
    <property type="match status" value="1"/>
</dbReference>
<dbReference type="InterPro" id="IPR027417">
    <property type="entry name" value="P-loop_NTPase"/>
</dbReference>
<dbReference type="PROSITE" id="PS51421">
    <property type="entry name" value="RAS"/>
    <property type="match status" value="1"/>
</dbReference>
<gene>
    <name evidence="4" type="ORF">PHLGIDRAFT_20547</name>
</gene>
<keyword evidence="1" id="KW-0547">Nucleotide-binding</keyword>
<dbReference type="AlphaFoldDB" id="A0A0C3RZQ9"/>
<dbReference type="Proteomes" id="UP000053257">
    <property type="component" value="Unassembled WGS sequence"/>
</dbReference>
<sequence>MVATSPASYPPPQKSARKSTVPRSPRSIRCVNIVVVGNSSVGKSWLSHRFAKPDEELDPNIAATLGHNTVSRDMTIEGQRLNVLVWDTAGSEQFRAITPSYYRRADGALLVYDITDTKSFEALPSWFADVRKYAKENVSVVIVGHKLDKESDRRISYQQGHRYAQEQDCPFFEASAATTAGVEDAFQALLKKVAQNTDVPPQPESIPLNIPQPPTGGCRC</sequence>
<evidence type="ECO:0000313" key="5">
    <source>
        <dbReference type="Proteomes" id="UP000053257"/>
    </source>
</evidence>
<accession>A0A0C3RZQ9</accession>
<dbReference type="OrthoDB" id="9989112at2759"/>
<dbReference type="PANTHER" id="PTHR47977">
    <property type="entry name" value="RAS-RELATED PROTEIN RAB"/>
    <property type="match status" value="1"/>
</dbReference>
<keyword evidence="5" id="KW-1185">Reference proteome</keyword>
<dbReference type="NCBIfam" id="TIGR00231">
    <property type="entry name" value="small_GTP"/>
    <property type="match status" value="1"/>
</dbReference>
<feature type="region of interest" description="Disordered" evidence="3">
    <location>
        <begin position="1"/>
        <end position="23"/>
    </location>
</feature>
<evidence type="ECO:0000313" key="4">
    <source>
        <dbReference type="EMBL" id="KIP02012.1"/>
    </source>
</evidence>
<dbReference type="PROSITE" id="PS51419">
    <property type="entry name" value="RAB"/>
    <property type="match status" value="1"/>
</dbReference>
<dbReference type="Pfam" id="PF00071">
    <property type="entry name" value="Ras"/>
    <property type="match status" value="1"/>
</dbReference>
<evidence type="ECO:0000256" key="2">
    <source>
        <dbReference type="ARBA" id="ARBA00023134"/>
    </source>
</evidence>
<dbReference type="HOGENOM" id="CLU_041217_10_6_1"/>
<dbReference type="InterPro" id="IPR005225">
    <property type="entry name" value="Small_GTP-bd"/>
</dbReference>
<dbReference type="Gene3D" id="3.40.50.300">
    <property type="entry name" value="P-loop containing nucleotide triphosphate hydrolases"/>
    <property type="match status" value="1"/>
</dbReference>
<keyword evidence="2" id="KW-0342">GTP-binding</keyword>
<organism evidence="4 5">
    <name type="scientific">Phlebiopsis gigantea (strain 11061_1 CR5-6)</name>
    <name type="common">White-rot fungus</name>
    <name type="synonym">Peniophora gigantea</name>
    <dbReference type="NCBI Taxonomy" id="745531"/>
    <lineage>
        <taxon>Eukaryota</taxon>
        <taxon>Fungi</taxon>
        <taxon>Dikarya</taxon>
        <taxon>Basidiomycota</taxon>
        <taxon>Agaricomycotina</taxon>
        <taxon>Agaricomycetes</taxon>
        <taxon>Polyporales</taxon>
        <taxon>Phanerochaetaceae</taxon>
        <taxon>Phlebiopsis</taxon>
    </lineage>
</organism>
<feature type="compositionally biased region" description="Pro residues" evidence="3">
    <location>
        <begin position="200"/>
        <end position="214"/>
    </location>
</feature>
<dbReference type="SMART" id="SM00174">
    <property type="entry name" value="RHO"/>
    <property type="match status" value="1"/>
</dbReference>
<name>A0A0C3RZQ9_PHLG1</name>
<evidence type="ECO:0000256" key="3">
    <source>
        <dbReference type="SAM" id="MobiDB-lite"/>
    </source>
</evidence>
<feature type="region of interest" description="Disordered" evidence="3">
    <location>
        <begin position="198"/>
        <end position="220"/>
    </location>
</feature>
<dbReference type="GO" id="GO:0003924">
    <property type="term" value="F:GTPase activity"/>
    <property type="evidence" value="ECO:0007669"/>
    <property type="project" value="InterPro"/>
</dbReference>
<dbReference type="STRING" id="745531.A0A0C3RZQ9"/>
<dbReference type="FunFam" id="3.40.50.300:FF:001329">
    <property type="entry name" value="Small GTP-binding protein, putative"/>
    <property type="match status" value="1"/>
</dbReference>